<gene>
    <name evidence="1" type="ORF">QAD02_004812</name>
</gene>
<reference evidence="1" key="1">
    <citation type="submission" date="2023-04" db="EMBL/GenBank/DDBJ databases">
        <title>A chromosome-level genome assembly of the parasitoid wasp Eretmocerus hayati.</title>
        <authorList>
            <person name="Zhong Y."/>
            <person name="Liu S."/>
            <person name="Liu Y."/>
        </authorList>
    </citation>
    <scope>NUCLEOTIDE SEQUENCE</scope>
    <source>
        <strain evidence="1">ZJU_SS_LIU_2023</strain>
    </source>
</reference>
<dbReference type="Proteomes" id="UP001239111">
    <property type="component" value="Chromosome 3"/>
</dbReference>
<proteinExistence type="predicted"/>
<evidence type="ECO:0000313" key="2">
    <source>
        <dbReference type="Proteomes" id="UP001239111"/>
    </source>
</evidence>
<keyword evidence="2" id="KW-1185">Reference proteome</keyword>
<protein>
    <submittedName>
        <fullName evidence="1">Uncharacterized protein</fullName>
    </submittedName>
</protein>
<comment type="caution">
    <text evidence="1">The sequence shown here is derived from an EMBL/GenBank/DDBJ whole genome shotgun (WGS) entry which is preliminary data.</text>
</comment>
<sequence length="1373" mass="152459">MGTKNLNVNFLKDETGNGDIDSLSEYPQPDSKITNVLIFYVNGKEVRDEFVDPVWTLLYYLRNKLGLPGTKLGCGEGGCGACTVMISRYDREQDKIIHVAANACLTPVCAMHGMAVTTVEGIGSARTRLHPVQERIAKAHGSQCGFCTPGIVMSMYTLLRNRNKPTMEDMEVAFQGNLCRCTGYRPIIEGFRTFTEEWEEAQRLAELKNGNDVDGEQKVCAMGDACCKKAFSSEPTEVFNSNEFVPYNPTQEPIFPPKLQVSSKLDEQYLIIRGEDITWYRPTNLNELLVLKKQYPNAKIVVGNTEIGVEVKFKHFLYPVLIFPTRVKEMREITELEDGLKVGASVTLVELEDAFRDQMKIKPEYQTRMFKAAVEILHWFAGKQIRNVAAIGGNIMTGSPISDMNPVLMAAGVKLNLCSVERGSRTVTMDHTFFTGYRRNVVLPDEILLSIEIPFTLQNQYFVAYKQAKRRDDDIAIVNLAMNIYFEPNTNIIEKVFMAFGGMAPTTVIARKTCAAMVGRKWEEGLVEVVTDSLIDELPLSGDAPGGMILYRRSLTLSLFFKGFVHILKQLQNNVPGVTPVPKEIESAAEGFHYVPPKSSQYYQVIPNNVESTNMIGKPIVHASAFKQAAGEAQYLDDIPKYTGELYLAFVLSTRAHAKILNIDASQALAMKGVVAFYDAKDIPEHNRYVGAIIHDEEVFVSKEVTSQGQAIGAVVACDQYTAQRAARKVKVDYEDLQPVILTIEDAIAAKSFYSCSGVGITNGDVDKAFKEVDHVIEGEVRMGGQEHFYLETQCALAIPREEDEIELYSSTQHPSEIQKLTAHVLGVPLNRINVRTKRMGGGFGGKESRGTLVALPVAFAAHRLRKPVRCMLDRDEDMMMTGTRHPFLFKYKVGFNDDGLIKAIEIHIYNNAGYSLDLSNSIVDRARFHFENSYKVAVCRVIGYVCKTNLPSNTAFRGFGGPQGMFAAETIVRHIAEYLGRDVIQLAEMNLYKEGDLTHYNQKLENCTLRRCWSECLAMGDYENRIKGVKQFNKEHRYRKRGLAIVPTKFGIAFTALFLNQAGALIHIYTDGSVLMSHSGTEMGQGLHTKMIQVASTIFKINPNKIHIAETATDKVPNTSPTAASAGSDLNGMAVMNACNEILSRIQYIIDANPNGTWEEWITKAYFDRVSLSATGFYKTPEIGYNPATNSGCPFNYFTYGAACAEVEIDCLTGDHQVLRSDVVMDLGESLNPAIDIGQVEGGFIQGYGLFTMEEMVYSPTGIIFSRGPGVYKIPGFADIPLEFNVSLLKGAPNPRAVYSSKAVGEPPLFLASSIFFAIREAIKASREDMNIHGYFRLDSPATSARIRMACVDPLTKKIGDGDGKKAWNIIP</sequence>
<name>A0ACC2NQS2_9HYME</name>
<dbReference type="EMBL" id="CM056743">
    <property type="protein sequence ID" value="KAJ8673550.1"/>
    <property type="molecule type" value="Genomic_DNA"/>
</dbReference>
<accession>A0ACC2NQS2</accession>
<evidence type="ECO:0000313" key="1">
    <source>
        <dbReference type="EMBL" id="KAJ8673550.1"/>
    </source>
</evidence>
<organism evidence="1 2">
    <name type="scientific">Eretmocerus hayati</name>
    <dbReference type="NCBI Taxonomy" id="131215"/>
    <lineage>
        <taxon>Eukaryota</taxon>
        <taxon>Metazoa</taxon>
        <taxon>Ecdysozoa</taxon>
        <taxon>Arthropoda</taxon>
        <taxon>Hexapoda</taxon>
        <taxon>Insecta</taxon>
        <taxon>Pterygota</taxon>
        <taxon>Neoptera</taxon>
        <taxon>Endopterygota</taxon>
        <taxon>Hymenoptera</taxon>
        <taxon>Apocrita</taxon>
        <taxon>Proctotrupomorpha</taxon>
        <taxon>Chalcidoidea</taxon>
        <taxon>Aphelinidae</taxon>
        <taxon>Aphelininae</taxon>
        <taxon>Eretmocerus</taxon>
    </lineage>
</organism>